<dbReference type="EMBL" id="OFSP01000039">
    <property type="protein sequence ID" value="SOY68763.1"/>
    <property type="molecule type" value="Genomic_DNA"/>
</dbReference>
<feature type="compositionally biased region" description="Basic residues" evidence="1">
    <location>
        <begin position="269"/>
        <end position="279"/>
    </location>
</feature>
<evidence type="ECO:0000313" key="2">
    <source>
        <dbReference type="EMBL" id="SOY68763.1"/>
    </source>
</evidence>
<evidence type="ECO:0000256" key="1">
    <source>
        <dbReference type="SAM" id="MobiDB-lite"/>
    </source>
</evidence>
<feature type="region of interest" description="Disordered" evidence="1">
    <location>
        <begin position="64"/>
        <end position="103"/>
    </location>
</feature>
<organism evidence="2 3">
    <name type="scientific">Cupriavidus taiwanensis</name>
    <dbReference type="NCBI Taxonomy" id="164546"/>
    <lineage>
        <taxon>Bacteria</taxon>
        <taxon>Pseudomonadati</taxon>
        <taxon>Pseudomonadota</taxon>
        <taxon>Betaproteobacteria</taxon>
        <taxon>Burkholderiales</taxon>
        <taxon>Burkholderiaceae</taxon>
        <taxon>Cupriavidus</taxon>
    </lineage>
</organism>
<sequence length="288" mass="30365">MFLGALRQVGIAGRDLAGARHDRFGAGAHLAHDAQDIGVHVSQGLQQLAGLIAAVDVDATGQVAGSHGAGHGHGAMQGARDAAGKPDREGNADPQHHHAQPNQAVARVDVDGIDLARGGVDAGALDVEQLLDLGQVGVAGGHELLLQHLVGFLGQPFLLELRDLVAAVVVRVAHAQDLLERGLFLLGAEHRLQLVAQLRNAFDRRPGLGGKELAQRRVGAARHRGGAAHAGMHEAVPVADQPLLGQRLLHHRVRALGHLLKAQHAQACHQRRKQQNHPKTHAEANPDT</sequence>
<comment type="caution">
    <text evidence="2">The sequence shown here is derived from an EMBL/GenBank/DDBJ whole genome shotgun (WGS) entry which is preliminary data.</text>
</comment>
<dbReference type="Proteomes" id="UP000256297">
    <property type="component" value="Chromosome CBM2589_a"/>
</dbReference>
<proteinExistence type="predicted"/>
<name>A0A975XFY8_9BURK</name>
<feature type="region of interest" description="Disordered" evidence="1">
    <location>
        <begin position="264"/>
        <end position="288"/>
    </location>
</feature>
<accession>A0A975XFY8</accession>
<feature type="compositionally biased region" description="Basic and acidic residues" evidence="1">
    <location>
        <begin position="82"/>
        <end position="96"/>
    </location>
</feature>
<dbReference type="AlphaFoldDB" id="A0A975XFY8"/>
<reference evidence="2 3" key="1">
    <citation type="submission" date="2018-01" db="EMBL/GenBank/DDBJ databases">
        <authorList>
            <person name="Clerissi C."/>
        </authorList>
    </citation>
    <scope>NUCLEOTIDE SEQUENCE [LARGE SCALE GENOMIC DNA]</scope>
    <source>
        <strain evidence="2">Cupriavidus taiwanensis STM 3521</strain>
    </source>
</reference>
<evidence type="ECO:0000313" key="3">
    <source>
        <dbReference type="Proteomes" id="UP000256297"/>
    </source>
</evidence>
<gene>
    <name evidence="2" type="ORF">CBM2589_A90233</name>
</gene>
<protein>
    <submittedName>
        <fullName evidence="2">Uncharacterized protein</fullName>
    </submittedName>
</protein>